<feature type="compositionally biased region" description="Polar residues" evidence="1">
    <location>
        <begin position="1"/>
        <end position="19"/>
    </location>
</feature>
<dbReference type="EMBL" id="REGN01000412">
    <property type="protein sequence ID" value="RNA42130.1"/>
    <property type="molecule type" value="Genomic_DNA"/>
</dbReference>
<dbReference type="Proteomes" id="UP000276133">
    <property type="component" value="Unassembled WGS sequence"/>
</dbReference>
<evidence type="ECO:0000256" key="1">
    <source>
        <dbReference type="SAM" id="MobiDB-lite"/>
    </source>
</evidence>
<protein>
    <recommendedName>
        <fullName evidence="4">SWIM-type domain-containing protein</fullName>
    </recommendedName>
</protein>
<sequence>MFSSVESTCAESSHSTINQDFHHSKCSCPSYDKTNICKRIIGVASYFKLFAIPLEIKNLPMGEKRKRGAPKKAIKALVRIYGNILVKNFEMIFVKFGKIKKPPVNKK</sequence>
<dbReference type="AlphaFoldDB" id="A0A3M7T2P0"/>
<reference evidence="2 3" key="1">
    <citation type="journal article" date="2018" name="Sci. Rep.">
        <title>Genomic signatures of local adaptation to the degree of environmental predictability in rotifers.</title>
        <authorList>
            <person name="Franch-Gras L."/>
            <person name="Hahn C."/>
            <person name="Garcia-Roger E.M."/>
            <person name="Carmona M.J."/>
            <person name="Serra M."/>
            <person name="Gomez A."/>
        </authorList>
    </citation>
    <scope>NUCLEOTIDE SEQUENCE [LARGE SCALE GENOMIC DNA]</scope>
    <source>
        <strain evidence="2">HYR1</strain>
    </source>
</reference>
<gene>
    <name evidence="2" type="ORF">BpHYR1_030404</name>
</gene>
<evidence type="ECO:0000313" key="2">
    <source>
        <dbReference type="EMBL" id="RNA42130.1"/>
    </source>
</evidence>
<feature type="region of interest" description="Disordered" evidence="1">
    <location>
        <begin position="1"/>
        <end position="24"/>
    </location>
</feature>
<evidence type="ECO:0008006" key="4">
    <source>
        <dbReference type="Google" id="ProtNLM"/>
    </source>
</evidence>
<evidence type="ECO:0000313" key="3">
    <source>
        <dbReference type="Proteomes" id="UP000276133"/>
    </source>
</evidence>
<accession>A0A3M7T2P0</accession>
<keyword evidence="3" id="KW-1185">Reference proteome</keyword>
<dbReference type="OrthoDB" id="119028at2759"/>
<comment type="caution">
    <text evidence="2">The sequence shown here is derived from an EMBL/GenBank/DDBJ whole genome shotgun (WGS) entry which is preliminary data.</text>
</comment>
<organism evidence="2 3">
    <name type="scientific">Brachionus plicatilis</name>
    <name type="common">Marine rotifer</name>
    <name type="synonym">Brachionus muelleri</name>
    <dbReference type="NCBI Taxonomy" id="10195"/>
    <lineage>
        <taxon>Eukaryota</taxon>
        <taxon>Metazoa</taxon>
        <taxon>Spiralia</taxon>
        <taxon>Gnathifera</taxon>
        <taxon>Rotifera</taxon>
        <taxon>Eurotatoria</taxon>
        <taxon>Monogononta</taxon>
        <taxon>Pseudotrocha</taxon>
        <taxon>Ploima</taxon>
        <taxon>Brachionidae</taxon>
        <taxon>Brachionus</taxon>
    </lineage>
</organism>
<name>A0A3M7T2P0_BRAPC</name>
<proteinExistence type="predicted"/>